<name>A0A511AZH3_9PROT</name>
<evidence type="ECO:0008006" key="4">
    <source>
        <dbReference type="Google" id="ProtNLM"/>
    </source>
</evidence>
<feature type="transmembrane region" description="Helical" evidence="1">
    <location>
        <begin position="33"/>
        <end position="51"/>
    </location>
</feature>
<dbReference type="Proteomes" id="UP000321230">
    <property type="component" value="Unassembled WGS sequence"/>
</dbReference>
<gene>
    <name evidence="2" type="ORF">GWA01_13700</name>
</gene>
<keyword evidence="1" id="KW-0472">Membrane</keyword>
<keyword evidence="3" id="KW-1185">Reference proteome</keyword>
<comment type="caution">
    <text evidence="2">The sequence shown here is derived from an EMBL/GenBank/DDBJ whole genome shotgun (WGS) entry which is preliminary data.</text>
</comment>
<dbReference type="AlphaFoldDB" id="A0A511AZH3"/>
<evidence type="ECO:0000256" key="1">
    <source>
        <dbReference type="SAM" id="Phobius"/>
    </source>
</evidence>
<organism evidence="2 3">
    <name type="scientific">Gluconobacter wancherniae NBRC 103581</name>
    <dbReference type="NCBI Taxonomy" id="656744"/>
    <lineage>
        <taxon>Bacteria</taxon>
        <taxon>Pseudomonadati</taxon>
        <taxon>Pseudomonadota</taxon>
        <taxon>Alphaproteobacteria</taxon>
        <taxon>Acetobacterales</taxon>
        <taxon>Acetobacteraceae</taxon>
        <taxon>Gluconobacter</taxon>
    </lineage>
</organism>
<keyword evidence="1" id="KW-1133">Transmembrane helix</keyword>
<proteinExistence type="predicted"/>
<evidence type="ECO:0000313" key="3">
    <source>
        <dbReference type="Proteomes" id="UP000321230"/>
    </source>
</evidence>
<accession>A0A511AZH3</accession>
<dbReference type="EMBL" id="BJUZ01000001">
    <property type="protein sequence ID" value="GEK93600.1"/>
    <property type="molecule type" value="Genomic_DNA"/>
</dbReference>
<evidence type="ECO:0000313" key="2">
    <source>
        <dbReference type="EMBL" id="GEK93600.1"/>
    </source>
</evidence>
<sequence length="60" mass="6286">MMAAGTLIFCVSVITLAFTNLTFDKVSVGRVAPYGGTLLILSWAATAMAAIKAPHRKSSD</sequence>
<keyword evidence="1" id="KW-0812">Transmembrane</keyword>
<reference evidence="2 3" key="1">
    <citation type="submission" date="2019-07" db="EMBL/GenBank/DDBJ databases">
        <title>Whole genome shotgun sequence of Gluconobacter wancherniae NBRC 103581.</title>
        <authorList>
            <person name="Hosoyama A."/>
            <person name="Uohara A."/>
            <person name="Ohji S."/>
            <person name="Ichikawa N."/>
        </authorList>
    </citation>
    <scope>NUCLEOTIDE SEQUENCE [LARGE SCALE GENOMIC DNA]</scope>
    <source>
        <strain evidence="2 3">NBRC 103581</strain>
    </source>
</reference>
<protein>
    <recommendedName>
        <fullName evidence="4">DUF423 domain-containing protein</fullName>
    </recommendedName>
</protein>